<dbReference type="PANTHER" id="PTHR13318">
    <property type="entry name" value="PARTNER OF PAIRED, ISOFORM B-RELATED"/>
    <property type="match status" value="1"/>
</dbReference>
<evidence type="ECO:0000313" key="3">
    <source>
        <dbReference type="Proteomes" id="UP000594263"/>
    </source>
</evidence>
<dbReference type="GO" id="GO:0009926">
    <property type="term" value="P:auxin polar transport"/>
    <property type="evidence" value="ECO:0007669"/>
    <property type="project" value="EnsemblPlants"/>
</dbReference>
<dbReference type="Gramene" id="Kaladp0098s0271.4.v1.1">
    <property type="protein sequence ID" value="Kaladp0098s0271.4.v1.1.CDS.1"/>
    <property type="gene ID" value="Kaladp0098s0271.v1.1"/>
</dbReference>
<evidence type="ECO:0000313" key="2">
    <source>
        <dbReference type="EnsemblPlants" id="Kaladp0098s0271.4.v1.1.CDS.1"/>
    </source>
</evidence>
<dbReference type="GO" id="GO:0016567">
    <property type="term" value="P:protein ubiquitination"/>
    <property type="evidence" value="ECO:0007669"/>
    <property type="project" value="EnsemblPlants"/>
</dbReference>
<evidence type="ECO:0000259" key="1">
    <source>
        <dbReference type="Pfam" id="PF18511"/>
    </source>
</evidence>
<dbReference type="GO" id="GO:1902584">
    <property type="term" value="P:positive regulation of response to water deprivation"/>
    <property type="evidence" value="ECO:0007669"/>
    <property type="project" value="EnsemblPlants"/>
</dbReference>
<protein>
    <recommendedName>
        <fullName evidence="1">COI1 F-box domain-containing protein</fullName>
    </recommendedName>
</protein>
<proteinExistence type="predicted"/>
<feature type="domain" description="COI1 F-box" evidence="1">
    <location>
        <begin position="25"/>
        <end position="62"/>
    </location>
</feature>
<dbReference type="EnsemblPlants" id="Kaladp0098s0271.3.v1.1">
    <property type="protein sequence ID" value="Kaladp0098s0271.3.v1.1.CDS.1"/>
    <property type="gene ID" value="Kaladp0098s0271.v1.1"/>
</dbReference>
<dbReference type="PANTHER" id="PTHR13318:SF148">
    <property type="entry name" value="F-BOX PROTEIN MAX2"/>
    <property type="match status" value="1"/>
</dbReference>
<dbReference type="GO" id="GO:0009934">
    <property type="term" value="P:regulation of meristem structural organization"/>
    <property type="evidence" value="ECO:0007669"/>
    <property type="project" value="EnsemblPlants"/>
</dbReference>
<dbReference type="InterPro" id="IPR041567">
    <property type="entry name" value="COI1_F-box"/>
</dbReference>
<dbReference type="Proteomes" id="UP000594263">
    <property type="component" value="Unplaced"/>
</dbReference>
<dbReference type="GO" id="GO:0019005">
    <property type="term" value="C:SCF ubiquitin ligase complex"/>
    <property type="evidence" value="ECO:0007669"/>
    <property type="project" value="TreeGrafter"/>
</dbReference>
<dbReference type="Gramene" id="Kaladp0098s0271.3.v1.1">
    <property type="protein sequence ID" value="Kaladp0098s0271.3.v1.1.CDS.1"/>
    <property type="gene ID" value="Kaladp0098s0271.v1.1"/>
</dbReference>
<dbReference type="GO" id="GO:0005634">
    <property type="term" value="C:nucleus"/>
    <property type="evidence" value="ECO:0007669"/>
    <property type="project" value="EnsemblPlants"/>
</dbReference>
<dbReference type="InterPro" id="IPR032675">
    <property type="entry name" value="LRR_dom_sf"/>
</dbReference>
<accession>A0A7N0V4Z6</accession>
<dbReference type="EnsemblPlants" id="Kaladp0098s0271.2.v1.1">
    <property type="protein sequence ID" value="Kaladp0098s0271.2.v1.1.CDS.1"/>
    <property type="gene ID" value="Kaladp0098s0271.v1.1"/>
</dbReference>
<dbReference type="Pfam" id="PF18511">
    <property type="entry name" value="F-box_5"/>
    <property type="match status" value="1"/>
</dbReference>
<dbReference type="OMA" id="IACMFDP"/>
<organism evidence="2 3">
    <name type="scientific">Kalanchoe fedtschenkoi</name>
    <name type="common">Lavender scallops</name>
    <name type="synonym">South American air plant</name>
    <dbReference type="NCBI Taxonomy" id="63787"/>
    <lineage>
        <taxon>Eukaryota</taxon>
        <taxon>Viridiplantae</taxon>
        <taxon>Streptophyta</taxon>
        <taxon>Embryophyta</taxon>
        <taxon>Tracheophyta</taxon>
        <taxon>Spermatophyta</taxon>
        <taxon>Magnoliopsida</taxon>
        <taxon>eudicotyledons</taxon>
        <taxon>Gunneridae</taxon>
        <taxon>Pentapetalae</taxon>
        <taxon>Saxifragales</taxon>
        <taxon>Crassulaceae</taxon>
        <taxon>Kalanchoe</taxon>
    </lineage>
</organism>
<dbReference type="SMART" id="SM00367">
    <property type="entry name" value="LRR_CC"/>
    <property type="match status" value="3"/>
</dbReference>
<dbReference type="InterPro" id="IPR006553">
    <property type="entry name" value="Leu-rich_rpt_Cys-con_subtyp"/>
</dbReference>
<keyword evidence="3" id="KW-1185">Reference proteome</keyword>
<dbReference type="AlphaFoldDB" id="A0A7N0V4Z6"/>
<dbReference type="Gene3D" id="3.80.10.10">
    <property type="entry name" value="Ribonuclease Inhibitor"/>
    <property type="match status" value="2"/>
</dbReference>
<dbReference type="GO" id="GO:0009416">
    <property type="term" value="P:response to light stimulus"/>
    <property type="evidence" value="ECO:0007669"/>
    <property type="project" value="EnsemblPlants"/>
</dbReference>
<dbReference type="SUPFAM" id="SSF52047">
    <property type="entry name" value="RNI-like"/>
    <property type="match status" value="1"/>
</dbReference>
<dbReference type="Gramene" id="Kaladp0098s0271.1.v1.1">
    <property type="protein sequence ID" value="Kaladp0098s0271.1.v1.1.CDS.1"/>
    <property type="gene ID" value="Kaladp0098s0271.v1.1"/>
</dbReference>
<dbReference type="EnsemblPlants" id="Kaladp0098s0271.4.v1.1">
    <property type="protein sequence ID" value="Kaladp0098s0271.4.v1.1.CDS.1"/>
    <property type="gene ID" value="Kaladp0098s0271.v1.1"/>
</dbReference>
<dbReference type="EnsemblPlants" id="Kaladp0098s0271.1.v1.1">
    <property type="protein sequence ID" value="Kaladp0098s0271.1.v1.1.CDS.1"/>
    <property type="gene ID" value="Kaladp0098s0271.v1.1"/>
</dbReference>
<name>A0A7N0V4Z6_KALFE</name>
<dbReference type="FunFam" id="1.20.1280.50:FF:000023">
    <property type="entry name" value="F-box/LRR-repeat protein 4"/>
    <property type="match status" value="1"/>
</dbReference>
<reference evidence="2" key="1">
    <citation type="submission" date="2021-01" db="UniProtKB">
        <authorList>
            <consortium name="EnsemblPlants"/>
        </authorList>
    </citation>
    <scope>IDENTIFICATION</scope>
</reference>
<dbReference type="GO" id="GO:0010016">
    <property type="term" value="P:shoot system morphogenesis"/>
    <property type="evidence" value="ECO:0007669"/>
    <property type="project" value="EnsemblPlants"/>
</dbReference>
<dbReference type="Gramene" id="Kaladp0098s0271.2.v1.1">
    <property type="protein sequence ID" value="Kaladp0098s0271.2.v1.1.CDS.1"/>
    <property type="gene ID" value="Kaladp0098s0271.v1.1"/>
</dbReference>
<dbReference type="Gene3D" id="1.20.1280.50">
    <property type="match status" value="1"/>
</dbReference>
<dbReference type="CDD" id="cd22159">
    <property type="entry name" value="F-box_AtTIR1-like"/>
    <property type="match status" value="1"/>
</dbReference>
<dbReference type="GO" id="GO:0010187">
    <property type="term" value="P:negative regulation of seed germination"/>
    <property type="evidence" value="ECO:0007669"/>
    <property type="project" value="EnsemblPlants"/>
</dbReference>
<sequence length="730" mass="81663">MNPSSPSSSSNTRQPRHPHAAIHDIPDVILSNIIAAVSDTRSRNAASLVCHKWHVLERLTRTQLSLRGNARNLFLLPNCFKSVTHLDLSLLTPWGHSLCSSSISTSSGSASSYSDPHFLSLLLRQSFPMVTSLTVYARTPDTMECLAPRWPDLTQLKLVRWHQRPSIPIGADFVALFDKCKLLVSLDLSNFYYWTEDLPPVLELYRDVAANLVSLNLLAPSFSEGFRAAEIRVITKCCSNLREFKIPCIFDSRFSGFLGDETLVEIAVNCPKLKSLHLADAASLTTTRGDPDEDVHTSEDAGITRVGLIDFFSKLSTIEELVLDVCRNVRESGVALEALNSKCPKLKSLKLGHFHGVTMAVESQLDGIAICQGLESLSIGYCADLTDMGLIAIARGCSKLSKFEVEGCKLITWKGIKTMACLLRRTLSEVKISCCKNLDAVTSLQALEPVCDKIKRLHIDCVWDSEEGFRNEEQFAFDFDLNDFGAGDEGMDYFGSDKDYEGATKRRKCGTFEDMSCNYVKSNGNGFRPKSWSRLQYLSLWIGVGELISPLTRIGLKHCPNLEEIRIKVEGDCRERPKPSERAFGLSTLACYPLLSKMQLDCGDVIGYALTAPSGQMDLSLWERFHLNGVGNLSLNELDYWPPQDRDVNQRSLSLPAAGLLAECNSLRKLFIHGTTHEHFLMFLTRIPNLRDVQLREDYYPAPENDMSTEMREDSCSRFEDALNRRNILD</sequence>
<dbReference type="GO" id="GO:1900057">
    <property type="term" value="P:positive regulation of leaf senescence"/>
    <property type="evidence" value="ECO:0007669"/>
    <property type="project" value="EnsemblPlants"/>
</dbReference>
<dbReference type="GO" id="GO:0009414">
    <property type="term" value="P:response to water deprivation"/>
    <property type="evidence" value="ECO:0007669"/>
    <property type="project" value="EnsemblPlants"/>
</dbReference>
<dbReference type="GO" id="GO:0031146">
    <property type="term" value="P:SCF-dependent proteasomal ubiquitin-dependent protein catabolic process"/>
    <property type="evidence" value="ECO:0007669"/>
    <property type="project" value="TreeGrafter"/>
</dbReference>
<dbReference type="GO" id="GO:0160062">
    <property type="term" value="P:cutin-based cuticle development"/>
    <property type="evidence" value="ECO:0007669"/>
    <property type="project" value="EnsemblPlants"/>
</dbReference>